<feature type="transmembrane region" description="Helical" evidence="7">
    <location>
        <begin position="159"/>
        <end position="182"/>
    </location>
</feature>
<feature type="chain" id="PRO_5045298737" evidence="8">
    <location>
        <begin position="23"/>
        <end position="227"/>
    </location>
</feature>
<dbReference type="InterPro" id="IPR051311">
    <property type="entry name" value="DedA_domain"/>
</dbReference>
<evidence type="ECO:0000256" key="4">
    <source>
        <dbReference type="ARBA" id="ARBA00022692"/>
    </source>
</evidence>
<evidence type="ECO:0000256" key="7">
    <source>
        <dbReference type="SAM" id="Phobius"/>
    </source>
</evidence>
<keyword evidence="11" id="KW-1185">Reference proteome</keyword>
<evidence type="ECO:0000256" key="3">
    <source>
        <dbReference type="ARBA" id="ARBA00022475"/>
    </source>
</evidence>
<keyword evidence="4 7" id="KW-0812">Transmembrane</keyword>
<dbReference type="Proteomes" id="UP001596087">
    <property type="component" value="Unassembled WGS sequence"/>
</dbReference>
<proteinExistence type="inferred from homology"/>
<feature type="transmembrane region" description="Helical" evidence="7">
    <location>
        <begin position="188"/>
        <end position="211"/>
    </location>
</feature>
<evidence type="ECO:0000256" key="2">
    <source>
        <dbReference type="ARBA" id="ARBA00010792"/>
    </source>
</evidence>
<reference evidence="11" key="1">
    <citation type="journal article" date="2019" name="Int. J. Syst. Evol. Microbiol.">
        <title>The Global Catalogue of Microorganisms (GCM) 10K type strain sequencing project: providing services to taxonomists for standard genome sequencing and annotation.</title>
        <authorList>
            <consortium name="The Broad Institute Genomics Platform"/>
            <consortium name="The Broad Institute Genome Sequencing Center for Infectious Disease"/>
            <person name="Wu L."/>
            <person name="Ma J."/>
        </authorList>
    </citation>
    <scope>NUCLEOTIDE SEQUENCE [LARGE SCALE GENOMIC DNA]</scope>
    <source>
        <strain evidence="11">DFY41</strain>
    </source>
</reference>
<evidence type="ECO:0000313" key="11">
    <source>
        <dbReference type="Proteomes" id="UP001596087"/>
    </source>
</evidence>
<keyword evidence="6 7" id="KW-0472">Membrane</keyword>
<gene>
    <name evidence="10" type="ORF">ACFPGP_13700</name>
</gene>
<dbReference type="RefSeq" id="WP_378590993.1">
    <property type="nucleotide sequence ID" value="NZ_JBHSKD010000015.1"/>
</dbReference>
<keyword evidence="3" id="KW-1003">Cell membrane</keyword>
<evidence type="ECO:0000256" key="1">
    <source>
        <dbReference type="ARBA" id="ARBA00004651"/>
    </source>
</evidence>
<evidence type="ECO:0000256" key="5">
    <source>
        <dbReference type="ARBA" id="ARBA00022989"/>
    </source>
</evidence>
<dbReference type="InterPro" id="IPR032816">
    <property type="entry name" value="VTT_dom"/>
</dbReference>
<evidence type="ECO:0000313" key="10">
    <source>
        <dbReference type="EMBL" id="MFC5177731.1"/>
    </source>
</evidence>
<feature type="transmembrane region" description="Helical" evidence="7">
    <location>
        <begin position="75"/>
        <end position="97"/>
    </location>
</feature>
<name>A0ABW0BM11_9ACTN</name>
<sequence length="227" mass="23683">MYVVLSVLVALLCLVAAISYMADGDGLSVVDAANPALTYVGVFALVALDGVVPIFPGETTLNAAATAAAQGALDLWPVIVAGALGAIVGDSALFWIARRSARRVGPQLERAKANAKVAQALEIIDSSAPVLIIGGRYVPGLRFVVNATMGLSTMRYRRFLAWSAVSGALWSTYTCVLAYKIGLNLGEYPLASVVISGLVTTVAIAVVFATVRHRRAQVAAQPDLPMP</sequence>
<feature type="domain" description="VTT" evidence="9">
    <location>
        <begin position="65"/>
        <end position="178"/>
    </location>
</feature>
<keyword evidence="5 7" id="KW-1133">Transmembrane helix</keyword>
<keyword evidence="8" id="KW-0732">Signal</keyword>
<accession>A0ABW0BM11</accession>
<organism evidence="10 11">
    <name type="scientific">Nocardioides taihuensis</name>
    <dbReference type="NCBI Taxonomy" id="1835606"/>
    <lineage>
        <taxon>Bacteria</taxon>
        <taxon>Bacillati</taxon>
        <taxon>Actinomycetota</taxon>
        <taxon>Actinomycetes</taxon>
        <taxon>Propionibacteriales</taxon>
        <taxon>Nocardioidaceae</taxon>
        <taxon>Nocardioides</taxon>
    </lineage>
</organism>
<comment type="similarity">
    <text evidence="2">Belongs to the DedA family.</text>
</comment>
<evidence type="ECO:0000256" key="6">
    <source>
        <dbReference type="ARBA" id="ARBA00023136"/>
    </source>
</evidence>
<evidence type="ECO:0000256" key="8">
    <source>
        <dbReference type="SAM" id="SignalP"/>
    </source>
</evidence>
<protein>
    <submittedName>
        <fullName evidence="10">DedA family protein</fullName>
    </submittedName>
</protein>
<feature type="signal peptide" evidence="8">
    <location>
        <begin position="1"/>
        <end position="22"/>
    </location>
</feature>
<dbReference type="PANTHER" id="PTHR42709">
    <property type="entry name" value="ALKALINE PHOSPHATASE LIKE PROTEIN"/>
    <property type="match status" value="1"/>
</dbReference>
<evidence type="ECO:0000259" key="9">
    <source>
        <dbReference type="Pfam" id="PF09335"/>
    </source>
</evidence>
<dbReference type="Pfam" id="PF09335">
    <property type="entry name" value="VTT_dom"/>
    <property type="match status" value="1"/>
</dbReference>
<dbReference type="EMBL" id="JBHSKD010000015">
    <property type="protein sequence ID" value="MFC5177731.1"/>
    <property type="molecule type" value="Genomic_DNA"/>
</dbReference>
<comment type="subcellular location">
    <subcellularLocation>
        <location evidence="1">Cell membrane</location>
        <topology evidence="1">Multi-pass membrane protein</topology>
    </subcellularLocation>
</comment>
<dbReference type="PANTHER" id="PTHR42709:SF6">
    <property type="entry name" value="UNDECAPRENYL PHOSPHATE TRANSPORTER A"/>
    <property type="match status" value="1"/>
</dbReference>
<comment type="caution">
    <text evidence="10">The sequence shown here is derived from an EMBL/GenBank/DDBJ whole genome shotgun (WGS) entry which is preliminary data.</text>
</comment>